<gene>
    <name evidence="7" type="ORF">OGM63_22455</name>
</gene>
<keyword evidence="4" id="KW-0547">Nucleotide-binding</keyword>
<dbReference type="RefSeq" id="WP_263747901.1">
    <property type="nucleotide sequence ID" value="NZ_JAOWRF010000318.1"/>
</dbReference>
<evidence type="ECO:0000256" key="1">
    <source>
        <dbReference type="ARBA" id="ARBA00022553"/>
    </source>
</evidence>
<accession>A0ABT3B5L4</accession>
<dbReference type="Gene3D" id="1.20.120.580">
    <property type="entry name" value="bsu32300-like"/>
    <property type="match status" value="1"/>
</dbReference>
<evidence type="ECO:0000313" key="8">
    <source>
        <dbReference type="Proteomes" id="UP001526143"/>
    </source>
</evidence>
<dbReference type="InterPro" id="IPR008201">
    <property type="entry name" value="HepT-like"/>
</dbReference>
<evidence type="ECO:0000256" key="5">
    <source>
        <dbReference type="ARBA" id="ARBA00022801"/>
    </source>
</evidence>
<comment type="caution">
    <text evidence="7">The sequence shown here is derived from an EMBL/GenBank/DDBJ whole genome shotgun (WGS) entry which is preliminary data.</text>
</comment>
<dbReference type="EMBL" id="JAOWRF010000318">
    <property type="protein sequence ID" value="MCV3216240.1"/>
    <property type="molecule type" value="Genomic_DNA"/>
</dbReference>
<dbReference type="InterPro" id="IPR051813">
    <property type="entry name" value="HepT_RNase_toxin"/>
</dbReference>
<name>A0ABT3B5L4_9CYAN</name>
<sequence>MQGREAFEENELIQTWFVQHLQIIGEASRVLSADIRDENPEVSWSQMIGMRNILTHNYFEIDLDIVWLVVERELPKLKPQIEAILQSLS</sequence>
<evidence type="ECO:0000313" key="7">
    <source>
        <dbReference type="EMBL" id="MCV3216240.1"/>
    </source>
</evidence>
<dbReference type="InterPro" id="IPR037038">
    <property type="entry name" value="HepT-like_sf"/>
</dbReference>
<proteinExistence type="inferred from homology"/>
<dbReference type="Proteomes" id="UP001526143">
    <property type="component" value="Unassembled WGS sequence"/>
</dbReference>
<evidence type="ECO:0000256" key="3">
    <source>
        <dbReference type="ARBA" id="ARBA00022722"/>
    </source>
</evidence>
<evidence type="ECO:0000256" key="4">
    <source>
        <dbReference type="ARBA" id="ARBA00022741"/>
    </source>
</evidence>
<comment type="similarity">
    <text evidence="6">Belongs to the HepT RNase toxin family.</text>
</comment>
<organism evidence="7 8">
    <name type="scientific">Plectonema radiosum NIES-515</name>
    <dbReference type="NCBI Taxonomy" id="2986073"/>
    <lineage>
        <taxon>Bacteria</taxon>
        <taxon>Bacillati</taxon>
        <taxon>Cyanobacteriota</taxon>
        <taxon>Cyanophyceae</taxon>
        <taxon>Oscillatoriophycideae</taxon>
        <taxon>Oscillatoriales</taxon>
        <taxon>Microcoleaceae</taxon>
        <taxon>Plectonema</taxon>
    </lineage>
</organism>
<evidence type="ECO:0000256" key="2">
    <source>
        <dbReference type="ARBA" id="ARBA00022649"/>
    </source>
</evidence>
<reference evidence="7 8" key="1">
    <citation type="submission" date="2022-10" db="EMBL/GenBank/DDBJ databases">
        <title>Identification of biosynthetic pathway for the production of the potent trypsin inhibitor radiosumin.</title>
        <authorList>
            <person name="Fewer D.P."/>
            <person name="Delbaje E."/>
            <person name="Ouyang X."/>
            <person name="Agostino P.D."/>
            <person name="Wahlsten M."/>
            <person name="Jokela J."/>
            <person name="Permi P."/>
            <person name="Haapaniemi E."/>
            <person name="Koistinen H."/>
        </authorList>
    </citation>
    <scope>NUCLEOTIDE SEQUENCE [LARGE SCALE GENOMIC DNA]</scope>
    <source>
        <strain evidence="7 8">NIES-515</strain>
    </source>
</reference>
<keyword evidence="1" id="KW-0597">Phosphoprotein</keyword>
<protein>
    <submittedName>
        <fullName evidence="7">DUF86 domain-containing protein</fullName>
    </submittedName>
</protein>
<keyword evidence="2" id="KW-1277">Toxin-antitoxin system</keyword>
<dbReference type="PANTHER" id="PTHR34139:SF1">
    <property type="entry name" value="RNASE MJ1380-RELATED"/>
    <property type="match status" value="1"/>
</dbReference>
<keyword evidence="8" id="KW-1185">Reference proteome</keyword>
<evidence type="ECO:0000256" key="6">
    <source>
        <dbReference type="ARBA" id="ARBA00024207"/>
    </source>
</evidence>
<dbReference type="PANTHER" id="PTHR34139">
    <property type="entry name" value="UPF0331 PROTEIN MJ0127"/>
    <property type="match status" value="1"/>
</dbReference>
<keyword evidence="5" id="KW-0378">Hydrolase</keyword>
<dbReference type="Pfam" id="PF01934">
    <property type="entry name" value="HepT-like"/>
    <property type="match status" value="1"/>
</dbReference>
<keyword evidence="3" id="KW-0540">Nuclease</keyword>